<dbReference type="Pfam" id="PF17964">
    <property type="entry name" value="Big_10"/>
    <property type="match status" value="1"/>
</dbReference>
<dbReference type="InterPro" id="IPR050979">
    <property type="entry name" value="LD-transpeptidase"/>
</dbReference>
<dbReference type="Gene3D" id="2.40.440.10">
    <property type="entry name" value="L,D-transpeptidase catalytic domain-like"/>
    <property type="match status" value="1"/>
</dbReference>
<evidence type="ECO:0000256" key="3">
    <source>
        <dbReference type="ARBA" id="ARBA00022679"/>
    </source>
</evidence>
<dbReference type="InterPro" id="IPR005490">
    <property type="entry name" value="LD_TPept_cat_dom"/>
</dbReference>
<evidence type="ECO:0000256" key="8">
    <source>
        <dbReference type="ARBA" id="ARBA00023139"/>
    </source>
</evidence>
<evidence type="ECO:0000256" key="7">
    <source>
        <dbReference type="ARBA" id="ARBA00023136"/>
    </source>
</evidence>
<feature type="chain" id="PRO_5043639057" evidence="14">
    <location>
        <begin position="26"/>
        <end position="396"/>
    </location>
</feature>
<evidence type="ECO:0000256" key="1">
    <source>
        <dbReference type="ARBA" id="ARBA00004752"/>
    </source>
</evidence>
<keyword evidence="11 13" id="KW-0961">Cell wall biogenesis/degradation</keyword>
<evidence type="ECO:0000256" key="12">
    <source>
        <dbReference type="ARBA" id="ARBA00060592"/>
    </source>
</evidence>
<dbReference type="GO" id="GO:0005576">
    <property type="term" value="C:extracellular region"/>
    <property type="evidence" value="ECO:0007669"/>
    <property type="project" value="TreeGrafter"/>
</dbReference>
<dbReference type="PANTHER" id="PTHR30582">
    <property type="entry name" value="L,D-TRANSPEPTIDASE"/>
    <property type="match status" value="1"/>
</dbReference>
<dbReference type="FunFam" id="2.40.440.10:FF:000005">
    <property type="entry name" value="L,D-transpeptidase 2"/>
    <property type="match status" value="1"/>
</dbReference>
<keyword evidence="3" id="KW-0808">Transferase</keyword>
<keyword evidence="4 14" id="KW-0732">Signal</keyword>
<accession>A0AAU8Q3R6</accession>
<organism evidence="16 17">
    <name type="scientific">Corynebacterium pseudotuberculosis 258</name>
    <dbReference type="NCBI Taxonomy" id="1168865"/>
    <lineage>
        <taxon>Bacteria</taxon>
        <taxon>Bacillati</taxon>
        <taxon>Actinomycetota</taxon>
        <taxon>Actinomycetes</taxon>
        <taxon>Mycobacteriales</taxon>
        <taxon>Corynebacteriaceae</taxon>
        <taxon>Corynebacterium</taxon>
    </lineage>
</organism>
<dbReference type="AlphaFoldDB" id="A0AAU8Q3R6"/>
<comment type="pathway">
    <text evidence="12">Glycan biosynthesis.</text>
</comment>
<gene>
    <name evidence="16" type="ORF">CP258_08345</name>
</gene>
<protein>
    <submittedName>
        <fullName evidence="16">L,D-transpeptidase family protein</fullName>
    </submittedName>
</protein>
<evidence type="ECO:0000256" key="14">
    <source>
        <dbReference type="SAM" id="SignalP"/>
    </source>
</evidence>
<evidence type="ECO:0000256" key="4">
    <source>
        <dbReference type="ARBA" id="ARBA00022729"/>
    </source>
</evidence>
<evidence type="ECO:0000256" key="11">
    <source>
        <dbReference type="ARBA" id="ARBA00023316"/>
    </source>
</evidence>
<keyword evidence="9" id="KW-0449">Lipoprotein</keyword>
<feature type="active site" description="Nucleophile" evidence="13">
    <location>
        <position position="342"/>
    </location>
</feature>
<dbReference type="Gene3D" id="2.60.40.3780">
    <property type="match status" value="1"/>
</dbReference>
<evidence type="ECO:0000256" key="10">
    <source>
        <dbReference type="ARBA" id="ARBA00023315"/>
    </source>
</evidence>
<dbReference type="KEGG" id="coe:CP258_08345"/>
<evidence type="ECO:0000256" key="13">
    <source>
        <dbReference type="PROSITE-ProRule" id="PRU01373"/>
    </source>
</evidence>
<keyword evidence="2" id="KW-1003">Cell membrane</keyword>
<dbReference type="RefSeq" id="WP_014523549.1">
    <property type="nucleotide sequence ID" value="NC_017945.3"/>
</dbReference>
<dbReference type="Pfam" id="PF03734">
    <property type="entry name" value="YkuD"/>
    <property type="match status" value="1"/>
</dbReference>
<proteinExistence type="predicted"/>
<evidence type="ECO:0000259" key="15">
    <source>
        <dbReference type="PROSITE" id="PS52029"/>
    </source>
</evidence>
<dbReference type="InterPro" id="IPR041280">
    <property type="entry name" value="Big_10"/>
</dbReference>
<dbReference type="Gene3D" id="2.60.40.3710">
    <property type="match status" value="1"/>
</dbReference>
<evidence type="ECO:0000256" key="9">
    <source>
        <dbReference type="ARBA" id="ARBA00023288"/>
    </source>
</evidence>
<dbReference type="GO" id="GO:0071555">
    <property type="term" value="P:cell wall organization"/>
    <property type="evidence" value="ECO:0007669"/>
    <property type="project" value="UniProtKB-UniRule"/>
</dbReference>
<name>A0AAU8Q3R6_CORPS</name>
<sequence length="396" mass="42458">MAKRVSKRSYIGVAATVLGFSLLMAGCTISTKGDGAGPGRGEQSSQQEEKKLAPIASVNNGETGVNPSIFVTVKSLGEGLKNVTMTNENGKEVQGEISADGRSWLTTEVLGFNRSYTIVAKDKNGESSTTEFQTVSPAAQAFGSLAPLNGSVVGVAQVIAMRFDAVVNDRKAVEDSIKVITEPAVEGAFFWISPYEVRWRPESFWAPGTKVTVDAKLYGKDLGKGVYGDNDNSATFTIGDRVEAVADDATKTMTVYHNGAAVRSMPISMGAHKWPTPNGIYTIGDKNPSLVMDSESYGLSHKEGGYRVDVKFATQMSYSGIYVHAAPWSVSAQGNSNTSHGCINVNTENAQWFQNFVKRGDIVTVRNTVGGYLSGYDGLGDWNIDWPTWKAGNSNI</sequence>
<dbReference type="InterPro" id="IPR038063">
    <property type="entry name" value="Transpep_catalytic_dom"/>
</dbReference>
<dbReference type="PANTHER" id="PTHR30582:SF2">
    <property type="entry name" value="L,D-TRANSPEPTIDASE YCIB-RELATED"/>
    <property type="match status" value="1"/>
</dbReference>
<keyword evidence="10" id="KW-0012">Acyltransferase</keyword>
<dbReference type="GO" id="GO:0071972">
    <property type="term" value="F:peptidoglycan L,D-transpeptidase activity"/>
    <property type="evidence" value="ECO:0007669"/>
    <property type="project" value="TreeGrafter"/>
</dbReference>
<feature type="signal peptide" evidence="14">
    <location>
        <begin position="1"/>
        <end position="25"/>
    </location>
</feature>
<dbReference type="GO" id="GO:0016746">
    <property type="term" value="F:acyltransferase activity"/>
    <property type="evidence" value="ECO:0007669"/>
    <property type="project" value="UniProtKB-KW"/>
</dbReference>
<evidence type="ECO:0000256" key="6">
    <source>
        <dbReference type="ARBA" id="ARBA00022984"/>
    </source>
</evidence>
<dbReference type="GO" id="GO:0008360">
    <property type="term" value="P:regulation of cell shape"/>
    <property type="evidence" value="ECO:0007669"/>
    <property type="project" value="UniProtKB-UniRule"/>
</dbReference>
<dbReference type="SUPFAM" id="SSF141523">
    <property type="entry name" value="L,D-transpeptidase catalytic domain-like"/>
    <property type="match status" value="1"/>
</dbReference>
<keyword evidence="7" id="KW-0472">Membrane</keyword>
<dbReference type="EMBL" id="CP003540">
    <property type="protein sequence ID" value="AFK17265.1"/>
    <property type="molecule type" value="Genomic_DNA"/>
</dbReference>
<feature type="active site" description="Proton donor/acceptor" evidence="13">
    <location>
        <position position="324"/>
    </location>
</feature>
<evidence type="ECO:0000256" key="5">
    <source>
        <dbReference type="ARBA" id="ARBA00022960"/>
    </source>
</evidence>
<dbReference type="PROSITE" id="PS51257">
    <property type="entry name" value="PROKAR_LIPOPROTEIN"/>
    <property type="match status" value="1"/>
</dbReference>
<comment type="pathway">
    <text evidence="1 13">Cell wall biogenesis; peptidoglycan biosynthesis.</text>
</comment>
<dbReference type="GO" id="GO:0018104">
    <property type="term" value="P:peptidoglycan-protein cross-linking"/>
    <property type="evidence" value="ECO:0007669"/>
    <property type="project" value="TreeGrafter"/>
</dbReference>
<evidence type="ECO:0000313" key="16">
    <source>
        <dbReference type="EMBL" id="AFK17265.1"/>
    </source>
</evidence>
<dbReference type="Proteomes" id="UP000006465">
    <property type="component" value="Chromosome"/>
</dbReference>
<keyword evidence="6 13" id="KW-0573">Peptidoglycan synthesis</keyword>
<evidence type="ECO:0000313" key="17">
    <source>
        <dbReference type="Proteomes" id="UP000006465"/>
    </source>
</evidence>
<evidence type="ECO:0000256" key="2">
    <source>
        <dbReference type="ARBA" id="ARBA00022475"/>
    </source>
</evidence>
<feature type="domain" description="L,D-TPase catalytic" evidence="15">
    <location>
        <begin position="242"/>
        <end position="366"/>
    </location>
</feature>
<keyword evidence="5 13" id="KW-0133">Cell shape</keyword>
<keyword evidence="8" id="KW-0564">Palmitate</keyword>
<dbReference type="CDD" id="cd16913">
    <property type="entry name" value="YkuD_like"/>
    <property type="match status" value="1"/>
</dbReference>
<dbReference type="CDD" id="cd13432">
    <property type="entry name" value="LDT_IgD_like_2"/>
    <property type="match status" value="1"/>
</dbReference>
<reference evidence="16 17" key="1">
    <citation type="journal article" date="2013" name="J. Biotechnol.">
        <title>Genome sequence of Corynebacterium pseudotuberculosis biovar equi strain 258 and prediction of antigenic targets to improve biotechnological vaccine production.</title>
        <authorList>
            <person name="Soares S.C."/>
            <person name="Trost E."/>
            <person name="Ramos R.T."/>
            <person name="Carneiro A.R."/>
            <person name="Santos A.R."/>
            <person name="Pinto A.C."/>
            <person name="Barbosa E."/>
            <person name="Aburjaile F."/>
            <person name="Ali A."/>
            <person name="Diniz C.A."/>
            <person name="Hassan S.S."/>
            <person name="Fiaux K."/>
            <person name="Guimaraes L.C."/>
            <person name="Bakhtiar S.M."/>
            <person name="Pereira U."/>
            <person name="Almeida S.S."/>
            <person name="Abreu V.A."/>
            <person name="Rocha F.S."/>
            <person name="Dorella F.A."/>
            <person name="Miyoshi A."/>
            <person name="Silva A."/>
            <person name="Azevedo V."/>
            <person name="Tauch A."/>
        </authorList>
    </citation>
    <scope>NUCLEOTIDE SEQUENCE [LARGE SCALE GENOMIC DNA]</scope>
    <source>
        <strain evidence="16 17">258</strain>
    </source>
</reference>
<dbReference type="PROSITE" id="PS52029">
    <property type="entry name" value="LD_TPASE"/>
    <property type="match status" value="1"/>
</dbReference>